<evidence type="ECO:0000313" key="6">
    <source>
        <dbReference type="Proteomes" id="UP000520011"/>
    </source>
</evidence>
<comment type="caution">
    <text evidence="5">The sequence shown here is derived from an EMBL/GenBank/DDBJ whole genome shotgun (WGS) entry which is preliminary data.</text>
</comment>
<name>A0A7W8MUX6_9BACL</name>
<dbReference type="Gene3D" id="2.10.109.10">
    <property type="entry name" value="Umud Fragment, subunit A"/>
    <property type="match status" value="1"/>
</dbReference>
<evidence type="ECO:0000313" key="5">
    <source>
        <dbReference type="EMBL" id="MBB5324689.1"/>
    </source>
</evidence>
<proteinExistence type="predicted"/>
<keyword evidence="1" id="KW-0805">Transcription regulation</keyword>
<dbReference type="InterPro" id="IPR015927">
    <property type="entry name" value="Peptidase_S24_S26A/B/C"/>
</dbReference>
<keyword evidence="3" id="KW-0804">Transcription</keyword>
<protein>
    <submittedName>
        <fullName evidence="5">Repressor LexA</fullName>
        <ecNumber evidence="5">3.4.21.88</ecNumber>
    </submittedName>
</protein>
<evidence type="ECO:0000256" key="2">
    <source>
        <dbReference type="ARBA" id="ARBA00023125"/>
    </source>
</evidence>
<dbReference type="InterPro" id="IPR010982">
    <property type="entry name" value="Lambda_DNA-bd_dom_sf"/>
</dbReference>
<dbReference type="PROSITE" id="PS50943">
    <property type="entry name" value="HTH_CROC1"/>
    <property type="match status" value="1"/>
</dbReference>
<keyword evidence="5" id="KW-0378">Hydrolase</keyword>
<dbReference type="InterPro" id="IPR001387">
    <property type="entry name" value="Cro/C1-type_HTH"/>
</dbReference>
<dbReference type="SMART" id="SM00530">
    <property type="entry name" value="HTH_XRE"/>
    <property type="match status" value="1"/>
</dbReference>
<dbReference type="PANTHER" id="PTHR40661">
    <property type="match status" value="1"/>
</dbReference>
<dbReference type="GO" id="GO:0004252">
    <property type="term" value="F:serine-type endopeptidase activity"/>
    <property type="evidence" value="ECO:0007669"/>
    <property type="project" value="UniProtKB-EC"/>
</dbReference>
<organism evidence="5 6">
    <name type="scientific">Anoxybacteroides tepidamans</name>
    <dbReference type="NCBI Taxonomy" id="265948"/>
    <lineage>
        <taxon>Bacteria</taxon>
        <taxon>Bacillati</taxon>
        <taxon>Bacillota</taxon>
        <taxon>Bacilli</taxon>
        <taxon>Bacillales</taxon>
        <taxon>Anoxybacillaceae</taxon>
        <taxon>Anoxybacteroides</taxon>
    </lineage>
</organism>
<feature type="domain" description="HTH cro/C1-type" evidence="4">
    <location>
        <begin position="7"/>
        <end position="62"/>
    </location>
</feature>
<dbReference type="CDD" id="cd00093">
    <property type="entry name" value="HTH_XRE"/>
    <property type="match status" value="1"/>
</dbReference>
<dbReference type="InterPro" id="IPR036286">
    <property type="entry name" value="LexA/Signal_pep-like_sf"/>
</dbReference>
<evidence type="ECO:0000259" key="4">
    <source>
        <dbReference type="PROSITE" id="PS50943"/>
    </source>
</evidence>
<dbReference type="GO" id="GO:0003677">
    <property type="term" value="F:DNA binding"/>
    <property type="evidence" value="ECO:0007669"/>
    <property type="project" value="UniProtKB-KW"/>
</dbReference>
<dbReference type="EC" id="3.4.21.88" evidence="5"/>
<dbReference type="PANTHER" id="PTHR40661:SF1">
    <property type="entry name" value="HTH CRO_C1-TYPE DOMAIN-CONTAINING PROTEIN"/>
    <property type="match status" value="1"/>
</dbReference>
<keyword evidence="6" id="KW-1185">Reference proteome</keyword>
<dbReference type="Pfam" id="PF00717">
    <property type="entry name" value="Peptidase_S24"/>
    <property type="match status" value="1"/>
</dbReference>
<dbReference type="Pfam" id="PF01381">
    <property type="entry name" value="HTH_3"/>
    <property type="match status" value="1"/>
</dbReference>
<dbReference type="CDD" id="cd06529">
    <property type="entry name" value="S24_LexA-like"/>
    <property type="match status" value="1"/>
</dbReference>
<evidence type="ECO:0000256" key="1">
    <source>
        <dbReference type="ARBA" id="ARBA00023015"/>
    </source>
</evidence>
<dbReference type="EMBL" id="JACHEP010000008">
    <property type="protein sequence ID" value="MBB5324689.1"/>
    <property type="molecule type" value="Genomic_DNA"/>
</dbReference>
<gene>
    <name evidence="5" type="ORF">HNQ34_001787</name>
</gene>
<dbReference type="Proteomes" id="UP000520011">
    <property type="component" value="Unassembled WGS sequence"/>
</dbReference>
<accession>A0A7W8MUX6</accession>
<keyword evidence="2" id="KW-0238">DNA-binding</keyword>
<dbReference type="InterPro" id="IPR039418">
    <property type="entry name" value="LexA-like"/>
</dbReference>
<dbReference type="AlphaFoldDB" id="A0A7W8MUX6"/>
<dbReference type="SUPFAM" id="SSF47413">
    <property type="entry name" value="lambda repressor-like DNA-binding domains"/>
    <property type="match status" value="1"/>
</dbReference>
<reference evidence="5 6" key="1">
    <citation type="submission" date="2020-08" db="EMBL/GenBank/DDBJ databases">
        <title>Genomic Encyclopedia of Type Strains, Phase IV (KMG-IV): sequencing the most valuable type-strain genomes for metagenomic binning, comparative biology and taxonomic classification.</title>
        <authorList>
            <person name="Goeker M."/>
        </authorList>
    </citation>
    <scope>NUCLEOTIDE SEQUENCE [LARGE SCALE GENOMIC DNA]</scope>
    <source>
        <strain evidence="5 6">DSM 16325</strain>
    </source>
</reference>
<dbReference type="SUPFAM" id="SSF51306">
    <property type="entry name" value="LexA/Signal peptidase"/>
    <property type="match status" value="1"/>
</dbReference>
<sequence length="231" mass="26100">MDRAEIVEYLIKKAGYSRRQFAEMIGIPPTTLNSMLNRGLEKASIDNVLKVCRGLGITVEELGEMASRGLDLDEINQFVKESSVPYKTGKLELPLYGGIAAGALSTIDPVTQRNVEYITLPKTLLGKYSDSKGLFALKVNGESMNKVIPNGSYVACKPIETIDELKDDDIVIFSHDNEYSMKRFRRDEENRLLIFSPESTYRKYHDIVVPYDTVNDLKIYAKVIWYAVTLD</sequence>
<evidence type="ECO:0000256" key="3">
    <source>
        <dbReference type="ARBA" id="ARBA00023163"/>
    </source>
</evidence>
<dbReference type="RefSeq" id="WP_183253643.1">
    <property type="nucleotide sequence ID" value="NZ_JACHEP010000008.1"/>
</dbReference>
<dbReference type="Gene3D" id="1.10.260.40">
    <property type="entry name" value="lambda repressor-like DNA-binding domains"/>
    <property type="match status" value="1"/>
</dbReference>